<dbReference type="PANTHER" id="PTHR30036:SF7">
    <property type="entry name" value="ABC TRANSPORTER PERIPLASMIC-BINDING PROTEIN YPHF"/>
    <property type="match status" value="1"/>
</dbReference>
<accession>A0ABY3SPY7</accession>
<gene>
    <name evidence="4" type="ORF">L0M14_13885</name>
</gene>
<evidence type="ECO:0000313" key="4">
    <source>
        <dbReference type="EMBL" id="UJF36063.1"/>
    </source>
</evidence>
<evidence type="ECO:0000259" key="3">
    <source>
        <dbReference type="Pfam" id="PF13407"/>
    </source>
</evidence>
<feature type="domain" description="Periplasmic binding protein" evidence="3">
    <location>
        <begin position="50"/>
        <end position="301"/>
    </location>
</feature>
<comment type="subcellular location">
    <subcellularLocation>
        <location evidence="1">Cell envelope</location>
    </subcellularLocation>
</comment>
<dbReference type="Pfam" id="PF13407">
    <property type="entry name" value="Peripla_BP_4"/>
    <property type="match status" value="1"/>
</dbReference>
<evidence type="ECO:0000256" key="2">
    <source>
        <dbReference type="ARBA" id="ARBA00007639"/>
    </source>
</evidence>
<dbReference type="Gene3D" id="3.40.50.2300">
    <property type="match status" value="2"/>
</dbReference>
<dbReference type="SUPFAM" id="SSF53822">
    <property type="entry name" value="Periplasmic binding protein-like I"/>
    <property type="match status" value="1"/>
</dbReference>
<dbReference type="InterPro" id="IPR028082">
    <property type="entry name" value="Peripla_BP_I"/>
</dbReference>
<dbReference type="PANTHER" id="PTHR30036">
    <property type="entry name" value="D-XYLOSE-BINDING PERIPLASMIC PROTEIN"/>
    <property type="match status" value="1"/>
</dbReference>
<dbReference type="EMBL" id="CP090978">
    <property type="protein sequence ID" value="UJF36063.1"/>
    <property type="molecule type" value="Genomic_DNA"/>
</dbReference>
<evidence type="ECO:0000256" key="1">
    <source>
        <dbReference type="ARBA" id="ARBA00004196"/>
    </source>
</evidence>
<reference evidence="4 5" key="1">
    <citation type="journal article" date="2024" name="Int. J. Syst. Evol. Microbiol.">
        <title>Paenibacillus hexagrammi sp. nov., a novel bacterium isolated from the gut content of Hexagrammos agrammus.</title>
        <authorList>
            <person name="Jung H.K."/>
            <person name="Kim D.G."/>
            <person name="Zin H."/>
            <person name="Park J."/>
            <person name="Jung H."/>
            <person name="Kim Y.O."/>
            <person name="Kong H.J."/>
            <person name="Kim J.W."/>
            <person name="Kim Y.S."/>
        </authorList>
    </citation>
    <scope>NUCLEOTIDE SEQUENCE [LARGE SCALE GENOMIC DNA]</scope>
    <source>
        <strain evidence="4 5">YPD9-1</strain>
    </source>
</reference>
<organism evidence="4 5">
    <name type="scientific">Paenibacillus hexagrammi</name>
    <dbReference type="NCBI Taxonomy" id="2908839"/>
    <lineage>
        <taxon>Bacteria</taxon>
        <taxon>Bacillati</taxon>
        <taxon>Bacillota</taxon>
        <taxon>Bacilli</taxon>
        <taxon>Bacillales</taxon>
        <taxon>Paenibacillaceae</taxon>
        <taxon>Paenibacillus</taxon>
    </lineage>
</organism>
<dbReference type="InterPro" id="IPR050555">
    <property type="entry name" value="Bact_Solute-Bind_Prot2"/>
</dbReference>
<name>A0ABY3SPY7_9BACL</name>
<dbReference type="Proteomes" id="UP001649230">
    <property type="component" value="Chromosome"/>
</dbReference>
<protein>
    <submittedName>
        <fullName evidence="4">Substrate-binding domain-containing protein</fullName>
    </submittedName>
</protein>
<dbReference type="InterPro" id="IPR025997">
    <property type="entry name" value="SBP_2_dom"/>
</dbReference>
<comment type="similarity">
    <text evidence="2">Belongs to the bacterial solute-binding protein 2 family.</text>
</comment>
<keyword evidence="5" id="KW-1185">Reference proteome</keyword>
<proteinExistence type="inferred from homology"/>
<evidence type="ECO:0000313" key="5">
    <source>
        <dbReference type="Proteomes" id="UP001649230"/>
    </source>
</evidence>
<sequence length="327" mass="35965">MKRFIIMAIMACSAVALAFSIFYMVRIFQSDIGVTVAGLSAEQEHSERVVIISQEQGSYMMDEIQKGAHESAEAHRLMVDFSGVYRSNLEEFMKQIDIAIASKVDGIIVEGVDDPEFERLVTKATAKGIPVITINSDAPGSLRKTYVGSDHYQEGIVMGEHIASRLNGTGVVGVIQNTAISDADELRLKALKEIFRRYAGLQLVFASEVGDSAQPTMQVYDILNHYPDVSAFIGLPTASGESIVQAVYSRSRINEYQIYMFDDSPQTLALIGKGMIQAGLSRYYEQMGRMSVDLLSRWMEGSQLPLNNSYFTPIRVVTSTSGEGGVP</sequence>
<dbReference type="RefSeq" id="WP_235122618.1">
    <property type="nucleotide sequence ID" value="NZ_CP090978.1"/>
</dbReference>